<dbReference type="Proteomes" id="UP000035720">
    <property type="component" value="Unassembled WGS sequence"/>
</dbReference>
<name>A0A077MG94_9MICO</name>
<comment type="caution">
    <text evidence="3">The sequence shown here is derived from an EMBL/GenBank/DDBJ whole genome shotgun (WGS) entry which is preliminary data.</text>
</comment>
<accession>A0A077MG94</accession>
<feature type="signal peptide" evidence="1">
    <location>
        <begin position="1"/>
        <end position="29"/>
    </location>
</feature>
<organism evidence="3 4">
    <name type="scientific">Nostocoides jenkinsii Ben 74</name>
    <dbReference type="NCBI Taxonomy" id="1193518"/>
    <lineage>
        <taxon>Bacteria</taxon>
        <taxon>Bacillati</taxon>
        <taxon>Actinomycetota</taxon>
        <taxon>Actinomycetes</taxon>
        <taxon>Micrococcales</taxon>
        <taxon>Intrasporangiaceae</taxon>
        <taxon>Nostocoides</taxon>
    </lineage>
</organism>
<dbReference type="RefSeq" id="WP_053079777.1">
    <property type="nucleotide sequence ID" value="NZ_HF571038.1"/>
</dbReference>
<proteinExistence type="predicted"/>
<keyword evidence="1" id="KW-0732">Signal</keyword>
<dbReference type="Pfam" id="PF00182">
    <property type="entry name" value="Glyco_hydro_19"/>
    <property type="match status" value="1"/>
</dbReference>
<evidence type="ECO:0000313" key="3">
    <source>
        <dbReference type="EMBL" id="CCI54352.1"/>
    </source>
</evidence>
<gene>
    <name evidence="3" type="ORF">BN13_680034</name>
</gene>
<dbReference type="InterPro" id="IPR023346">
    <property type="entry name" value="Lysozyme-like_dom_sf"/>
</dbReference>
<dbReference type="GO" id="GO:0016998">
    <property type="term" value="P:cell wall macromolecule catabolic process"/>
    <property type="evidence" value="ECO:0007669"/>
    <property type="project" value="InterPro"/>
</dbReference>
<dbReference type="GO" id="GO:0004568">
    <property type="term" value="F:chitinase activity"/>
    <property type="evidence" value="ECO:0007669"/>
    <property type="project" value="InterPro"/>
</dbReference>
<keyword evidence="4" id="KW-1185">Reference proteome</keyword>
<dbReference type="GO" id="GO:0006032">
    <property type="term" value="P:chitin catabolic process"/>
    <property type="evidence" value="ECO:0007669"/>
    <property type="project" value="InterPro"/>
</dbReference>
<dbReference type="Gene3D" id="1.10.530.10">
    <property type="match status" value="1"/>
</dbReference>
<sequence length="239" mass="25806">MSFTLTRAVGLIGASLAAATLASAAPATATPTSTTANAGSQADDTRGTGLTYDALVKMFGSGWVGDRTTVEAGLPSLQQMTKGSITNASRKAAFLATLVSESALTYNADEWGATYTYRGRGYIQLTGDFNYSDAGAYFGINLLGKPDLAKSLRWSAPIARWYWTVARTTTNAYADKHDMNGVNRNIGFAWSYEEATRRCNRFKSAFKYFTGSLPAKTICYPARLPQRGATDWYKAAGER</sequence>
<dbReference type="InterPro" id="IPR000726">
    <property type="entry name" value="Glyco_hydro_19_cat"/>
</dbReference>
<reference evidence="3 4" key="1">
    <citation type="journal article" date="2013" name="ISME J.">
        <title>A metabolic model for members of the genus Tetrasphaera involved in enhanced biological phosphorus removal.</title>
        <authorList>
            <person name="Kristiansen R."/>
            <person name="Nguyen H.T.T."/>
            <person name="Saunders A.M."/>
            <person name="Nielsen J.L."/>
            <person name="Wimmer R."/>
            <person name="Le V.Q."/>
            <person name="McIlroy S.J."/>
            <person name="Petrovski S."/>
            <person name="Seviour R.J."/>
            <person name="Calteau A."/>
            <person name="Nielsen K.L."/>
            <person name="Nielsen P.H."/>
        </authorList>
    </citation>
    <scope>NUCLEOTIDE SEQUENCE [LARGE SCALE GENOMIC DNA]</scope>
    <source>
        <strain evidence="3 4">Ben 74</strain>
    </source>
</reference>
<protein>
    <recommendedName>
        <fullName evidence="2">Glycoside hydrolase family 19 catalytic domain-containing protein</fullName>
    </recommendedName>
</protein>
<evidence type="ECO:0000259" key="2">
    <source>
        <dbReference type="Pfam" id="PF00182"/>
    </source>
</evidence>
<dbReference type="EMBL" id="CAJC01000181">
    <property type="protein sequence ID" value="CCI54352.1"/>
    <property type="molecule type" value="Genomic_DNA"/>
</dbReference>
<evidence type="ECO:0000256" key="1">
    <source>
        <dbReference type="SAM" id="SignalP"/>
    </source>
</evidence>
<dbReference type="STRING" id="1193518.BN13_680034"/>
<dbReference type="SUPFAM" id="SSF53955">
    <property type="entry name" value="Lysozyme-like"/>
    <property type="match status" value="1"/>
</dbReference>
<evidence type="ECO:0000313" key="4">
    <source>
        <dbReference type="Proteomes" id="UP000035720"/>
    </source>
</evidence>
<feature type="domain" description="Glycoside hydrolase family 19 catalytic" evidence="2">
    <location>
        <begin position="107"/>
        <end position="169"/>
    </location>
</feature>
<dbReference type="AlphaFoldDB" id="A0A077MG94"/>
<feature type="chain" id="PRO_5038419123" description="Glycoside hydrolase family 19 catalytic domain-containing protein" evidence="1">
    <location>
        <begin position="30"/>
        <end position="239"/>
    </location>
</feature>